<dbReference type="InterPro" id="IPR001569">
    <property type="entry name" value="Ribosomal_eL37"/>
</dbReference>
<keyword evidence="8 11" id="KW-0689">Ribosomal protein</keyword>
<dbReference type="EMBL" id="DTAD01000017">
    <property type="protein sequence ID" value="HGN89803.1"/>
    <property type="molecule type" value="Genomic_DNA"/>
</dbReference>
<accession>A0A7C4HXJ6</accession>
<dbReference type="NCBIfam" id="NF003214">
    <property type="entry name" value="PRK04179.1"/>
    <property type="match status" value="1"/>
</dbReference>
<evidence type="ECO:0000256" key="2">
    <source>
        <dbReference type="ARBA" id="ARBA00009805"/>
    </source>
</evidence>
<dbReference type="HAMAP" id="MF_00547">
    <property type="entry name" value="Ribosomal_eL37"/>
    <property type="match status" value="1"/>
</dbReference>
<evidence type="ECO:0000256" key="6">
    <source>
        <dbReference type="ARBA" id="ARBA00022833"/>
    </source>
</evidence>
<dbReference type="GO" id="GO:0003735">
    <property type="term" value="F:structural constituent of ribosome"/>
    <property type="evidence" value="ECO:0007669"/>
    <property type="project" value="InterPro"/>
</dbReference>
<evidence type="ECO:0000313" key="14">
    <source>
        <dbReference type="EMBL" id="HHN52027.1"/>
    </source>
</evidence>
<comment type="caution">
    <text evidence="13">The sequence shown here is derived from an EMBL/GenBank/DDBJ whole genome shotgun (WGS) entry which is preliminary data.</text>
</comment>
<keyword evidence="6 11" id="KW-0862">Zinc</keyword>
<evidence type="ECO:0000256" key="7">
    <source>
        <dbReference type="ARBA" id="ARBA00022884"/>
    </source>
</evidence>
<dbReference type="GO" id="GO:0008270">
    <property type="term" value="F:zinc ion binding"/>
    <property type="evidence" value="ECO:0007669"/>
    <property type="project" value="UniProtKB-UniRule"/>
</dbReference>
<dbReference type="Pfam" id="PF01907">
    <property type="entry name" value="Ribosomal_L37e"/>
    <property type="match status" value="1"/>
</dbReference>
<feature type="binding site" evidence="11">
    <location>
        <position position="19"/>
    </location>
    <ligand>
        <name>Zn(2+)</name>
        <dbReference type="ChEBI" id="CHEBI:29105"/>
    </ligand>
</feature>
<dbReference type="EMBL" id="DTCM01000014">
    <property type="protein sequence ID" value="HGL40272.1"/>
    <property type="molecule type" value="Genomic_DNA"/>
</dbReference>
<sequence>MVKGTPSMGKYNKPQHIRCRRCGHRSFHKSKKRCAYCGYPSPKWRSYNWLNPKKR</sequence>
<feature type="binding site" evidence="11">
    <location>
        <position position="37"/>
    </location>
    <ligand>
        <name>Zn(2+)</name>
        <dbReference type="ChEBI" id="CHEBI:29105"/>
    </ligand>
</feature>
<dbReference type="PANTHER" id="PTHR10768:SF0">
    <property type="entry name" value="RIBOSOMAL PROTEIN L37"/>
    <property type="match status" value="1"/>
</dbReference>
<dbReference type="SUPFAM" id="SSF57829">
    <property type="entry name" value="Zn-binding ribosomal proteins"/>
    <property type="match status" value="1"/>
</dbReference>
<dbReference type="GO" id="GO:0019843">
    <property type="term" value="F:rRNA binding"/>
    <property type="evidence" value="ECO:0007669"/>
    <property type="project" value="UniProtKB-KW"/>
</dbReference>
<dbReference type="GO" id="GO:0006412">
    <property type="term" value="P:translation"/>
    <property type="evidence" value="ECO:0007669"/>
    <property type="project" value="UniProtKB-UniRule"/>
</dbReference>
<feature type="zinc finger region" description="C4-type" evidence="11">
    <location>
        <begin position="19"/>
        <end position="37"/>
    </location>
</feature>
<evidence type="ECO:0000256" key="5">
    <source>
        <dbReference type="ARBA" id="ARBA00022771"/>
    </source>
</evidence>
<dbReference type="Gene3D" id="2.20.25.30">
    <property type="match status" value="1"/>
</dbReference>
<comment type="cofactor">
    <cofactor evidence="11">
        <name>Zn(2+)</name>
        <dbReference type="ChEBI" id="CHEBI:29105"/>
    </cofactor>
    <text evidence="11">Binds 1 zinc ion per subunit.</text>
</comment>
<proteinExistence type="inferred from homology"/>
<evidence type="ECO:0000256" key="8">
    <source>
        <dbReference type="ARBA" id="ARBA00022980"/>
    </source>
</evidence>
<feature type="binding site" evidence="11">
    <location>
        <position position="22"/>
    </location>
    <ligand>
        <name>Zn(2+)</name>
        <dbReference type="ChEBI" id="CHEBI:29105"/>
    </ligand>
</feature>
<evidence type="ECO:0000313" key="12">
    <source>
        <dbReference type="EMBL" id="HGL40272.1"/>
    </source>
</evidence>
<keyword evidence="9 11" id="KW-0687">Ribonucleoprotein</keyword>
<evidence type="ECO:0000313" key="13">
    <source>
        <dbReference type="EMBL" id="HGN89803.1"/>
    </source>
</evidence>
<comment type="similarity">
    <text evidence="2 11">Belongs to the eukaryotic ribosomal protein eL37 family.</text>
</comment>
<protein>
    <recommendedName>
        <fullName evidence="10 11">Large ribosomal subunit protein eL37</fullName>
    </recommendedName>
</protein>
<gene>
    <name evidence="11" type="primary">rpl37e</name>
    <name evidence="14" type="ORF">ENM30_01800</name>
    <name evidence="13" type="ORF">ENT82_01560</name>
    <name evidence="12" type="ORF">ENU43_01190</name>
</gene>
<evidence type="ECO:0000256" key="4">
    <source>
        <dbReference type="ARBA" id="ARBA00022730"/>
    </source>
</evidence>
<feature type="binding site" evidence="11">
    <location>
        <position position="34"/>
    </location>
    <ligand>
        <name>Zn(2+)</name>
        <dbReference type="ChEBI" id="CHEBI:29105"/>
    </ligand>
</feature>
<name>A0A7C4HXJ6_CALS0</name>
<evidence type="ECO:0000256" key="3">
    <source>
        <dbReference type="ARBA" id="ARBA00022723"/>
    </source>
</evidence>
<evidence type="ECO:0000256" key="1">
    <source>
        <dbReference type="ARBA" id="ARBA00003058"/>
    </source>
</evidence>
<dbReference type="AlphaFoldDB" id="A0A7C4HXJ6"/>
<organism evidence="13">
    <name type="scientific">Caldiarchaeum subterraneum</name>
    <dbReference type="NCBI Taxonomy" id="311458"/>
    <lineage>
        <taxon>Archaea</taxon>
        <taxon>Nitrososphaerota</taxon>
        <taxon>Candidatus Caldarchaeales</taxon>
        <taxon>Candidatus Caldarchaeaceae</taxon>
        <taxon>Candidatus Caldarchaeum</taxon>
    </lineage>
</organism>
<evidence type="ECO:0000256" key="11">
    <source>
        <dbReference type="HAMAP-Rule" id="MF_00547"/>
    </source>
</evidence>
<dbReference type="GO" id="GO:0022625">
    <property type="term" value="C:cytosolic large ribosomal subunit"/>
    <property type="evidence" value="ECO:0007669"/>
    <property type="project" value="TreeGrafter"/>
</dbReference>
<keyword evidence="4 11" id="KW-0699">rRNA-binding</keyword>
<dbReference type="EMBL" id="DRXG01000034">
    <property type="protein sequence ID" value="HHN52027.1"/>
    <property type="molecule type" value="Genomic_DNA"/>
</dbReference>
<keyword evidence="7 11" id="KW-0694">RNA-binding</keyword>
<evidence type="ECO:0000256" key="10">
    <source>
        <dbReference type="ARBA" id="ARBA00035225"/>
    </source>
</evidence>
<evidence type="ECO:0000256" key="9">
    <source>
        <dbReference type="ARBA" id="ARBA00023274"/>
    </source>
</evidence>
<dbReference type="PANTHER" id="PTHR10768">
    <property type="entry name" value="60S RIBOSOMAL PROTEIN L37"/>
    <property type="match status" value="1"/>
</dbReference>
<keyword evidence="3 11" id="KW-0479">Metal-binding</keyword>
<dbReference type="InterPro" id="IPR011331">
    <property type="entry name" value="Ribosomal_eL37/eL43"/>
</dbReference>
<keyword evidence="5 11" id="KW-0863">Zinc-finger</keyword>
<dbReference type="InterPro" id="IPR011332">
    <property type="entry name" value="Ribosomal_zn-bd"/>
</dbReference>
<comment type="function">
    <text evidence="1 11">Binds to the 23S rRNA.</text>
</comment>
<reference evidence="13" key="1">
    <citation type="journal article" date="2020" name="mSystems">
        <title>Genome- and Community-Level Interaction Insights into Carbon Utilization and Element Cycling Functions of Hydrothermarchaeota in Hydrothermal Sediment.</title>
        <authorList>
            <person name="Zhou Z."/>
            <person name="Liu Y."/>
            <person name="Xu W."/>
            <person name="Pan J."/>
            <person name="Luo Z.H."/>
            <person name="Li M."/>
        </authorList>
    </citation>
    <scope>NUCLEOTIDE SEQUENCE [LARGE SCALE GENOMIC DNA]</scope>
    <source>
        <strain evidence="14">SpSt-1073</strain>
        <strain evidence="13">SpSt-613</strain>
        <strain evidence="12">SpSt-669</strain>
    </source>
</reference>